<evidence type="ECO:0000256" key="4">
    <source>
        <dbReference type="ARBA" id="ARBA00022833"/>
    </source>
</evidence>
<proteinExistence type="predicted"/>
<keyword evidence="5" id="KW-0812">Transmembrane</keyword>
<dbReference type="Pfam" id="PF05853">
    <property type="entry name" value="BKACE"/>
    <property type="match status" value="1"/>
</dbReference>
<evidence type="ECO:0000256" key="1">
    <source>
        <dbReference type="ARBA" id="ARBA00001947"/>
    </source>
</evidence>
<keyword evidence="5" id="KW-0472">Membrane</keyword>
<dbReference type="PANTHER" id="PTHR37418">
    <property type="entry name" value="3-KETO-5-AMINOHEXANOATE CLEAVAGE ENZYME-RELATED"/>
    <property type="match status" value="1"/>
</dbReference>
<sequence>PDYPNDTSLISANSPHILITNTTARLIGAESEEARLASTEANPEVCSLDMGPLAVRGKLKKRLPPLTGRPEDIEMDVASRTTYGETEKYARIMLEKGIKPELEVWHTGQYWLVRNLIEKGLVRPPYMIQFVMGFSSGAYATPKELLHLMDCAPKPSVFSVLGVGLLQVPMVAMGILLGINVRTGMEDNILYKKGELCTGNPQLVEKVVRMAREIGREIATPKQARQMLGLSEKPSQYD</sequence>
<dbReference type="Gene3D" id="3.20.20.70">
    <property type="entry name" value="Aldolase class I"/>
    <property type="match status" value="1"/>
</dbReference>
<dbReference type="PANTHER" id="PTHR37418:SF2">
    <property type="entry name" value="3-KETO-5-AMINOHEXANOATE CLEAVAGE ENZYME"/>
    <property type="match status" value="1"/>
</dbReference>
<dbReference type="EMBL" id="SOIP01000104">
    <property type="protein sequence ID" value="TET82681.1"/>
    <property type="molecule type" value="Genomic_DNA"/>
</dbReference>
<keyword evidence="4" id="KW-0862">Zinc</keyword>
<dbReference type="InterPro" id="IPR013785">
    <property type="entry name" value="Aldolase_TIM"/>
</dbReference>
<accession>A0A523XTV1</accession>
<keyword evidence="3" id="KW-0479">Metal-binding</keyword>
<comment type="caution">
    <text evidence="6">The sequence shown here is derived from an EMBL/GenBank/DDBJ whole genome shotgun (WGS) entry which is preliminary data.</text>
</comment>
<evidence type="ECO:0000313" key="6">
    <source>
        <dbReference type="EMBL" id="TET82681.1"/>
    </source>
</evidence>
<dbReference type="AlphaFoldDB" id="A0A523XTV1"/>
<dbReference type="GO" id="GO:0043720">
    <property type="term" value="F:3-keto-5-aminohexanoate cleavage activity"/>
    <property type="evidence" value="ECO:0007669"/>
    <property type="project" value="InterPro"/>
</dbReference>
<keyword evidence="2" id="KW-0808">Transferase</keyword>
<keyword evidence="5" id="KW-1133">Transmembrane helix</keyword>
<feature type="transmembrane region" description="Helical" evidence="5">
    <location>
        <begin position="157"/>
        <end position="179"/>
    </location>
</feature>
<gene>
    <name evidence="6" type="ORF">E3J38_01755</name>
</gene>
<comment type="cofactor">
    <cofactor evidence="1">
        <name>Zn(2+)</name>
        <dbReference type="ChEBI" id="CHEBI:29105"/>
    </cofactor>
</comment>
<dbReference type="Proteomes" id="UP000315534">
    <property type="component" value="Unassembled WGS sequence"/>
</dbReference>
<evidence type="ECO:0000256" key="5">
    <source>
        <dbReference type="SAM" id="Phobius"/>
    </source>
</evidence>
<evidence type="ECO:0000313" key="7">
    <source>
        <dbReference type="Proteomes" id="UP000315534"/>
    </source>
</evidence>
<feature type="non-terminal residue" evidence="6">
    <location>
        <position position="1"/>
    </location>
</feature>
<organism evidence="6 7">
    <name type="scientific">candidate division TA06 bacterium</name>
    <dbReference type="NCBI Taxonomy" id="2250710"/>
    <lineage>
        <taxon>Bacteria</taxon>
        <taxon>Bacteria division TA06</taxon>
    </lineage>
</organism>
<dbReference type="GO" id="GO:0046872">
    <property type="term" value="F:metal ion binding"/>
    <property type="evidence" value="ECO:0007669"/>
    <property type="project" value="UniProtKB-KW"/>
</dbReference>
<reference evidence="6 7" key="1">
    <citation type="submission" date="2019-03" db="EMBL/GenBank/DDBJ databases">
        <title>Metabolic potential of uncultured bacteria and archaea associated with petroleum seepage in deep-sea sediments.</title>
        <authorList>
            <person name="Dong X."/>
            <person name="Hubert C."/>
        </authorList>
    </citation>
    <scope>NUCLEOTIDE SEQUENCE [LARGE SCALE GENOMIC DNA]</scope>
    <source>
        <strain evidence="6">E29_bin36</strain>
    </source>
</reference>
<protein>
    <submittedName>
        <fullName evidence="6">3-keto-5-aminohexanoate cleavage protein</fullName>
    </submittedName>
</protein>
<dbReference type="InterPro" id="IPR008567">
    <property type="entry name" value="BKACE"/>
</dbReference>
<evidence type="ECO:0000256" key="3">
    <source>
        <dbReference type="ARBA" id="ARBA00022723"/>
    </source>
</evidence>
<evidence type="ECO:0000256" key="2">
    <source>
        <dbReference type="ARBA" id="ARBA00022679"/>
    </source>
</evidence>
<name>A0A523XTV1_UNCT6</name>